<feature type="region of interest" description="Disordered" evidence="2">
    <location>
        <begin position="80"/>
        <end position="118"/>
    </location>
</feature>
<keyword evidence="4" id="KW-1185">Reference proteome</keyword>
<dbReference type="EMBL" id="JABCKV010000075">
    <property type="protein sequence ID" value="KAG5644295.1"/>
    <property type="molecule type" value="Genomic_DNA"/>
</dbReference>
<reference evidence="3" key="2">
    <citation type="submission" date="2021-10" db="EMBL/GenBank/DDBJ databases">
        <title>Phylogenomics reveals ancestral predisposition of the termite-cultivated fungus Termitomyces towards a domesticated lifestyle.</title>
        <authorList>
            <person name="Auxier B."/>
            <person name="Grum-Grzhimaylo A."/>
            <person name="Cardenas M.E."/>
            <person name="Lodge J.D."/>
            <person name="Laessoe T."/>
            <person name="Pedersen O."/>
            <person name="Smith M.E."/>
            <person name="Kuyper T.W."/>
            <person name="Franco-Molano E.A."/>
            <person name="Baroni T.J."/>
            <person name="Aanen D.K."/>
        </authorList>
    </citation>
    <scope>NUCLEOTIDE SEQUENCE</scope>
    <source>
        <strain evidence="3">AP01</strain>
        <tissue evidence="3">Mycelium</tissue>
    </source>
</reference>
<protein>
    <submittedName>
        <fullName evidence="3">Uncharacterized protein</fullName>
    </submittedName>
</protein>
<evidence type="ECO:0000313" key="4">
    <source>
        <dbReference type="Proteomes" id="UP000775547"/>
    </source>
</evidence>
<evidence type="ECO:0000256" key="1">
    <source>
        <dbReference type="SAM" id="Coils"/>
    </source>
</evidence>
<evidence type="ECO:0000313" key="3">
    <source>
        <dbReference type="EMBL" id="KAG5644295.1"/>
    </source>
</evidence>
<dbReference type="Proteomes" id="UP000775547">
    <property type="component" value="Unassembled WGS sequence"/>
</dbReference>
<dbReference type="OrthoDB" id="3028765at2759"/>
<gene>
    <name evidence="3" type="ORF">DXG03_008713</name>
</gene>
<comment type="caution">
    <text evidence="3">The sequence shown here is derived from an EMBL/GenBank/DDBJ whole genome shotgun (WGS) entry which is preliminary data.</text>
</comment>
<dbReference type="AlphaFoldDB" id="A0A9P7KCW5"/>
<name>A0A9P7KCW5_9AGAR</name>
<keyword evidence="1" id="KW-0175">Coiled coil</keyword>
<evidence type="ECO:0000256" key="2">
    <source>
        <dbReference type="SAM" id="MobiDB-lite"/>
    </source>
</evidence>
<feature type="compositionally biased region" description="Polar residues" evidence="2">
    <location>
        <begin position="80"/>
        <end position="90"/>
    </location>
</feature>
<proteinExistence type="predicted"/>
<feature type="compositionally biased region" description="Basic and acidic residues" evidence="2">
    <location>
        <begin position="30"/>
        <end position="45"/>
    </location>
</feature>
<reference evidence="3" key="1">
    <citation type="submission" date="2020-07" db="EMBL/GenBank/DDBJ databases">
        <authorList>
            <person name="Nieuwenhuis M."/>
            <person name="Van De Peppel L.J.J."/>
        </authorList>
    </citation>
    <scope>NUCLEOTIDE SEQUENCE</scope>
    <source>
        <strain evidence="3">AP01</strain>
        <tissue evidence="3">Mycelium</tissue>
    </source>
</reference>
<accession>A0A9P7KCW5</accession>
<feature type="region of interest" description="Disordered" evidence="2">
    <location>
        <begin position="9"/>
        <end position="47"/>
    </location>
</feature>
<sequence>MFDTITAFWASSPSSSPDKTTKSQAPLKTSNDHKDHKRRERDALIDNHPVFVENISSGHGSAAEGLNDVPLVSGATSYSQALAKAHQSSVMEEPRHRERRESLPTERDTHSRARHGHNDASNLRRIEKVERMYGKLQWDLEDVQREKNDWRERATELQRELESVHRREADIKLHCQRHTHEISVLKDELYRAAEHHEITRTQLLERTAELQSAQLFFSQADSLSGAEVIAIARALNAEILQSAAFMADALDYTEGRSLSPEELSIRKAVLGEDLFQALLSRKGQEEDDPDPTLVQLALQVCLVDCCKMILESWTLTGSGQESFLKDIYAEIISREKQSTAGRWRSMLHSHATNRDALSSWLSWIIRSTEGVLRLAGWSESKTPPGYLRERLSVITTLAFRLRTAIWEKVTSMDIIPYTIEKGSNFNPEFMDDTYAEGRGPARSNMGERIAGSTELGLLSRIKGDQGMREGILLKPKVILCAALREEF</sequence>
<organism evidence="3 4">
    <name type="scientific">Asterophora parasitica</name>
    <dbReference type="NCBI Taxonomy" id="117018"/>
    <lineage>
        <taxon>Eukaryota</taxon>
        <taxon>Fungi</taxon>
        <taxon>Dikarya</taxon>
        <taxon>Basidiomycota</taxon>
        <taxon>Agaricomycotina</taxon>
        <taxon>Agaricomycetes</taxon>
        <taxon>Agaricomycetidae</taxon>
        <taxon>Agaricales</taxon>
        <taxon>Tricholomatineae</taxon>
        <taxon>Lyophyllaceae</taxon>
        <taxon>Asterophora</taxon>
    </lineage>
</organism>
<feature type="compositionally biased region" description="Basic and acidic residues" evidence="2">
    <location>
        <begin position="92"/>
        <end position="118"/>
    </location>
</feature>
<feature type="coiled-coil region" evidence="1">
    <location>
        <begin position="126"/>
        <end position="167"/>
    </location>
</feature>